<dbReference type="EMBL" id="QJOW01000001">
    <property type="protein sequence ID" value="KAB7518434.1"/>
    <property type="molecule type" value="Genomic_DNA"/>
</dbReference>
<gene>
    <name evidence="2" type="ORF">DMP03_03495</name>
</gene>
<dbReference type="Proteomes" id="UP000326302">
    <property type="component" value="Unassembled WGS sequence"/>
</dbReference>
<feature type="domain" description="DUF7345" evidence="1">
    <location>
        <begin position="44"/>
        <end position="166"/>
    </location>
</feature>
<accession>A0A5N5UI94</accession>
<sequence>MNRDTTVGTALRRAGIAALVIAVVASGAGTATAADSHPGEAFVVDLAADGDAEVTLRLTFDLTTDSEREAFETLRANQTNVNEMRDSFASRLDGVASSAAAETGRQMEITDPTATVRTESDTGVVELSATWTNLAAVDGEQLTLAEPFASDYSPDRQFVVTAPDGYRLSAMPTPDADVAGTLR</sequence>
<evidence type="ECO:0000259" key="1">
    <source>
        <dbReference type="Pfam" id="PF24036"/>
    </source>
</evidence>
<dbReference type="AlphaFoldDB" id="A0A5N5UI94"/>
<dbReference type="InterPro" id="IPR055769">
    <property type="entry name" value="DUF7345"/>
</dbReference>
<evidence type="ECO:0000313" key="2">
    <source>
        <dbReference type="EMBL" id="KAB7518434.1"/>
    </source>
</evidence>
<dbReference type="OrthoDB" id="240095at2157"/>
<dbReference type="RefSeq" id="WP_152119323.1">
    <property type="nucleotide sequence ID" value="NZ_QJOW01000001.1"/>
</dbReference>
<proteinExistence type="predicted"/>
<organism evidence="2 3">
    <name type="scientific">Halosegnis rubeus</name>
    <dbReference type="NCBI Taxonomy" id="2212850"/>
    <lineage>
        <taxon>Archaea</taxon>
        <taxon>Methanobacteriati</taxon>
        <taxon>Methanobacteriota</taxon>
        <taxon>Stenosarchaea group</taxon>
        <taxon>Halobacteria</taxon>
        <taxon>Halobacteriales</taxon>
        <taxon>Natronomonadaceae</taxon>
        <taxon>Halosegnis</taxon>
    </lineage>
</organism>
<dbReference type="Pfam" id="PF24036">
    <property type="entry name" value="DUF7345"/>
    <property type="match status" value="1"/>
</dbReference>
<comment type="caution">
    <text evidence="2">The sequence shown here is derived from an EMBL/GenBank/DDBJ whole genome shotgun (WGS) entry which is preliminary data.</text>
</comment>
<protein>
    <recommendedName>
        <fullName evidence="1">DUF7345 domain-containing protein</fullName>
    </recommendedName>
</protein>
<reference evidence="2 3" key="1">
    <citation type="submission" date="2019-10" db="EMBL/GenBank/DDBJ databases">
        <title>Unraveling microbial dark matter from salterns through culturing: the case of the genus Halosegnis.</title>
        <authorList>
            <person name="Duran-Viseras A."/>
            <person name="Andrei A.-S."/>
            <person name="Vera-Gargallo B."/>
            <person name="Ghai R."/>
            <person name="Sanchez-Porro C."/>
            <person name="Ventosa A."/>
        </authorList>
    </citation>
    <scope>NUCLEOTIDE SEQUENCE [LARGE SCALE GENOMIC DNA]</scope>
    <source>
        <strain evidence="2 3">F17-44</strain>
    </source>
</reference>
<name>A0A5N5UI94_9EURY</name>
<evidence type="ECO:0000313" key="3">
    <source>
        <dbReference type="Proteomes" id="UP000326302"/>
    </source>
</evidence>